<dbReference type="Pfam" id="PF11769">
    <property type="entry name" value="DUF3313"/>
    <property type="match status" value="1"/>
</dbReference>
<dbReference type="InterPro" id="IPR021747">
    <property type="entry name" value="DUF3313"/>
</dbReference>
<dbReference type="EMBL" id="QZJZ01000105">
    <property type="protein sequence ID" value="RJP55907.1"/>
    <property type="molecule type" value="Genomic_DNA"/>
</dbReference>
<organism evidence="2 3">
    <name type="scientific">Candidatus Auribacter fodinae</name>
    <dbReference type="NCBI Taxonomy" id="2093366"/>
    <lineage>
        <taxon>Bacteria</taxon>
        <taxon>Pseudomonadati</taxon>
        <taxon>Candidatus Auribacterota</taxon>
        <taxon>Candidatus Auribacteria</taxon>
        <taxon>Candidatus Auribacterales</taxon>
        <taxon>Candidatus Auribacteraceae</taxon>
        <taxon>Candidatus Auribacter</taxon>
    </lineage>
</organism>
<name>A0A3A4QUR9_9BACT</name>
<proteinExistence type="predicted"/>
<gene>
    <name evidence="2" type="ORF">C4541_13445</name>
</gene>
<reference evidence="2 3" key="1">
    <citation type="journal article" date="2017" name="ISME J.">
        <title>Energy and carbon metabolisms in a deep terrestrial subsurface fluid microbial community.</title>
        <authorList>
            <person name="Momper L."/>
            <person name="Jungbluth S.P."/>
            <person name="Lee M.D."/>
            <person name="Amend J.P."/>
        </authorList>
    </citation>
    <scope>NUCLEOTIDE SEQUENCE [LARGE SCALE GENOMIC DNA]</scope>
    <source>
        <strain evidence="2">SURF_26</strain>
    </source>
</reference>
<accession>A0A3A4QUR9</accession>
<feature type="chain" id="PRO_5017435405" evidence="1">
    <location>
        <begin position="21"/>
        <end position="242"/>
    </location>
</feature>
<feature type="signal peptide" evidence="1">
    <location>
        <begin position="1"/>
        <end position="20"/>
    </location>
</feature>
<evidence type="ECO:0000313" key="3">
    <source>
        <dbReference type="Proteomes" id="UP000266426"/>
    </source>
</evidence>
<protein>
    <submittedName>
        <fullName evidence="2">DUF3313 domain-containing protein</fullName>
    </submittedName>
</protein>
<sequence>MRKSFIMLILCGVAATIALNGCKAGAGKDAGFVDPSVMEKRADLPFHKAWIKEGLDKSTYDSVYIAPVSTQYLIVQNNWWREMFRYHQIQQDAEKIAVFTREAFVKAFKEDPNHRFEVVDEPRENTFIVELAIIELTPNNPFLKAGSYAPFGIGAGVSLINSTNLSTVAFEARIRDGSTGETVAMFTDREQEKKYIVTDKHLTWYGHAEDIIDDWALQFVALGNRAPGDIISDTKTFELKPW</sequence>
<comment type="caution">
    <text evidence="2">The sequence shown here is derived from an EMBL/GenBank/DDBJ whole genome shotgun (WGS) entry which is preliminary data.</text>
</comment>
<keyword evidence="1" id="KW-0732">Signal</keyword>
<dbReference type="AlphaFoldDB" id="A0A3A4QUR9"/>
<dbReference type="Proteomes" id="UP000266426">
    <property type="component" value="Unassembled WGS sequence"/>
</dbReference>
<evidence type="ECO:0000313" key="2">
    <source>
        <dbReference type="EMBL" id="RJP55907.1"/>
    </source>
</evidence>
<evidence type="ECO:0000256" key="1">
    <source>
        <dbReference type="SAM" id="SignalP"/>
    </source>
</evidence>